<dbReference type="Gene3D" id="3.80.10.10">
    <property type="entry name" value="Ribonuclease Inhibitor"/>
    <property type="match status" value="1"/>
</dbReference>
<keyword evidence="5" id="KW-1185">Reference proteome</keyword>
<keyword evidence="1" id="KW-0677">Repeat</keyword>
<dbReference type="Proteomes" id="UP000823388">
    <property type="component" value="Chromosome 9K"/>
</dbReference>
<dbReference type="InterPro" id="IPR042197">
    <property type="entry name" value="Apaf_helical"/>
</dbReference>
<evidence type="ECO:0000259" key="3">
    <source>
        <dbReference type="Pfam" id="PF23598"/>
    </source>
</evidence>
<dbReference type="InterPro" id="IPR032675">
    <property type="entry name" value="LRR_dom_sf"/>
</dbReference>
<dbReference type="InterPro" id="IPR027417">
    <property type="entry name" value="P-loop_NTPase"/>
</dbReference>
<dbReference type="Gene3D" id="1.10.8.430">
    <property type="entry name" value="Helical domain of apoptotic protease-activating factors"/>
    <property type="match status" value="1"/>
</dbReference>
<dbReference type="GO" id="GO:0098542">
    <property type="term" value="P:defense response to other organism"/>
    <property type="evidence" value="ECO:0007669"/>
    <property type="project" value="TreeGrafter"/>
</dbReference>
<reference evidence="4" key="1">
    <citation type="submission" date="2020-05" db="EMBL/GenBank/DDBJ databases">
        <title>WGS assembly of Panicum virgatum.</title>
        <authorList>
            <person name="Lovell J.T."/>
            <person name="Jenkins J."/>
            <person name="Shu S."/>
            <person name="Juenger T.E."/>
            <person name="Schmutz J."/>
        </authorList>
    </citation>
    <scope>NUCLEOTIDE SEQUENCE</scope>
    <source>
        <strain evidence="4">AP13</strain>
    </source>
</reference>
<evidence type="ECO:0000313" key="5">
    <source>
        <dbReference type="Proteomes" id="UP000823388"/>
    </source>
</evidence>
<gene>
    <name evidence="4" type="ORF">PVAP13_9KG118200</name>
</gene>
<dbReference type="InterPro" id="IPR036388">
    <property type="entry name" value="WH-like_DNA-bd_sf"/>
</dbReference>
<proteinExistence type="predicted"/>
<dbReference type="SUPFAM" id="SSF52047">
    <property type="entry name" value="RNI-like"/>
    <property type="match status" value="1"/>
</dbReference>
<dbReference type="PANTHER" id="PTHR23155">
    <property type="entry name" value="DISEASE RESISTANCE PROTEIN RP"/>
    <property type="match status" value="1"/>
</dbReference>
<organism evidence="4 5">
    <name type="scientific">Panicum virgatum</name>
    <name type="common">Blackwell switchgrass</name>
    <dbReference type="NCBI Taxonomy" id="38727"/>
    <lineage>
        <taxon>Eukaryota</taxon>
        <taxon>Viridiplantae</taxon>
        <taxon>Streptophyta</taxon>
        <taxon>Embryophyta</taxon>
        <taxon>Tracheophyta</taxon>
        <taxon>Spermatophyta</taxon>
        <taxon>Magnoliopsida</taxon>
        <taxon>Liliopsida</taxon>
        <taxon>Poales</taxon>
        <taxon>Poaceae</taxon>
        <taxon>PACMAD clade</taxon>
        <taxon>Panicoideae</taxon>
        <taxon>Panicodae</taxon>
        <taxon>Paniceae</taxon>
        <taxon>Panicinae</taxon>
        <taxon>Panicum</taxon>
        <taxon>Panicum sect. Hiantes</taxon>
    </lineage>
</organism>
<dbReference type="InterPro" id="IPR044974">
    <property type="entry name" value="Disease_R_plants"/>
</dbReference>
<dbReference type="AlphaFoldDB" id="A0A8T0NEZ4"/>
<accession>A0A8T0NEZ4</accession>
<dbReference type="Pfam" id="PF23598">
    <property type="entry name" value="LRR_14"/>
    <property type="match status" value="1"/>
</dbReference>
<evidence type="ECO:0000313" key="4">
    <source>
        <dbReference type="EMBL" id="KAG2547713.1"/>
    </source>
</evidence>
<protein>
    <recommendedName>
        <fullName evidence="3">Disease resistance R13L4/SHOC-2-like LRR domain-containing protein</fullName>
    </recommendedName>
</protein>
<sequence length="603" mass="68445">MAPGVFEDSKRLLLKRAFGSENSSCTHLGSVPDAILRKCDGLPLAIITISSLLADEHAKCEWDRVLHDIGSTLAKNTGAEKMTAILSMSYFDIPRHLRTCLLYLSVFPEDYEIEKQCLINRWIAEGSMIQPVGVKYGQAKACRVHDIILDYIKCKAVEENFVTLYNGEEHVYTSSDYKVRRLRVSNYTEENVTIWEDPMLSHVRSVTIFGQPEKTTLLHYTALRVLDLGGCRGIHDHHLASIETLFHLKYLHLSGSITKLPEKIGELQYLQTLDIRGTCIRELPSTITKLQRLTHLYVDWDIRFPDGVIGQMHSLEEMREYGVEFYEQGMSLQEFSKLTKLRTLIIKLDFDSLEGSEGQIQAEGCHSYVGTLLSSCNLHNLYITDYSVDMYPMSLDSWHPAIPCSLRKLRMEGCPIYKVPHWMASLGNLVVLKLHAIICFRPEDVDILGAIPSTNGRIVVHGRNGFISLKYFSLNIIGCGTALEFQVGSMPKLEHVKLMFRAHKRECLNGASDLGIQHLSALSKVEVEIWGDCVADSNYDPTEDENDGAVRWVASAINDASMIHPNRPTIRFRTKRDECEQFECILRKFNQRTGGLLTEWLKI</sequence>
<dbReference type="PANTHER" id="PTHR23155:SF1028">
    <property type="entry name" value="OS08G0174800 PROTEIN"/>
    <property type="match status" value="1"/>
</dbReference>
<dbReference type="Gene3D" id="1.10.10.10">
    <property type="entry name" value="Winged helix-like DNA-binding domain superfamily/Winged helix DNA-binding domain"/>
    <property type="match status" value="1"/>
</dbReference>
<dbReference type="InterPro" id="IPR055414">
    <property type="entry name" value="LRR_R13L4/SHOC2-like"/>
</dbReference>
<comment type="caution">
    <text evidence="4">The sequence shown here is derived from an EMBL/GenBank/DDBJ whole genome shotgun (WGS) entry which is preliminary data.</text>
</comment>
<keyword evidence="2" id="KW-0611">Plant defense</keyword>
<evidence type="ECO:0000256" key="1">
    <source>
        <dbReference type="ARBA" id="ARBA00022737"/>
    </source>
</evidence>
<name>A0A8T0NEZ4_PANVG</name>
<evidence type="ECO:0000256" key="2">
    <source>
        <dbReference type="ARBA" id="ARBA00022821"/>
    </source>
</evidence>
<dbReference type="SUPFAM" id="SSF52540">
    <property type="entry name" value="P-loop containing nucleoside triphosphate hydrolases"/>
    <property type="match status" value="1"/>
</dbReference>
<dbReference type="EMBL" id="CM029053">
    <property type="protein sequence ID" value="KAG2547713.1"/>
    <property type="molecule type" value="Genomic_DNA"/>
</dbReference>
<dbReference type="GO" id="GO:0043531">
    <property type="term" value="F:ADP binding"/>
    <property type="evidence" value="ECO:0007669"/>
    <property type="project" value="InterPro"/>
</dbReference>
<feature type="domain" description="Disease resistance R13L4/SHOC-2-like LRR" evidence="3">
    <location>
        <begin position="202"/>
        <end position="570"/>
    </location>
</feature>